<keyword evidence="2" id="KW-1185">Reference proteome</keyword>
<sequence>MKKLHVLPILILMGCSSAELVENWKNPDIVIFDASKVLLVGMTQNENARIDFETRLKAEFDERDIESMRSIDLFDVRFTNSKRTEKELDDVERSLLDKDFDAILLTKIVGSESRQSFRKTMAGLNNYNDGFKEDYRRHQDIYYDQEYYERYTVYHAETSLYCICEGKDRSLIWRGSIDIMDPDDIEKTVEDYVKLVVVAMEEQDLIFHKNIDVEDVDI</sequence>
<protein>
    <submittedName>
        <fullName evidence="1">Uncharacterized protein</fullName>
    </submittedName>
</protein>
<dbReference type="Proteomes" id="UP001595191">
    <property type="component" value="Unassembled WGS sequence"/>
</dbReference>
<dbReference type="EMBL" id="JBHFPV010000001">
    <property type="protein sequence ID" value="MFH6602717.1"/>
    <property type="molecule type" value="Genomic_DNA"/>
</dbReference>
<proteinExistence type="predicted"/>
<evidence type="ECO:0000313" key="1">
    <source>
        <dbReference type="EMBL" id="MFH6602717.1"/>
    </source>
</evidence>
<organism evidence="1 2">
    <name type="scientific">Meishania litoralis</name>
    <dbReference type="NCBI Taxonomy" id="3434685"/>
    <lineage>
        <taxon>Bacteria</taxon>
        <taxon>Pseudomonadati</taxon>
        <taxon>Bacteroidota</taxon>
        <taxon>Flavobacteriia</taxon>
        <taxon>Flavobacteriales</taxon>
        <taxon>Flavobacteriaceae</taxon>
        <taxon>Meishania</taxon>
    </lineage>
</organism>
<comment type="caution">
    <text evidence="1">The sequence shown here is derived from an EMBL/GenBank/DDBJ whole genome shotgun (WGS) entry which is preliminary data.</text>
</comment>
<evidence type="ECO:0000313" key="2">
    <source>
        <dbReference type="Proteomes" id="UP001595191"/>
    </source>
</evidence>
<name>A0ACC7LL79_9FLAO</name>
<accession>A0ACC7LL79</accession>
<gene>
    <name evidence="1" type="ORF">ACEZ3G_04460</name>
</gene>
<reference evidence="1" key="1">
    <citation type="submission" date="2024-09" db="EMBL/GenBank/DDBJ databases">
        <authorList>
            <person name="Liu J."/>
        </authorList>
    </citation>
    <scope>NUCLEOTIDE SEQUENCE</scope>
    <source>
        <strain evidence="1">NBU2967</strain>
    </source>
</reference>